<dbReference type="InterPro" id="IPR011335">
    <property type="entry name" value="Restrct_endonuc-II-like"/>
</dbReference>
<dbReference type="PANTHER" id="PTHR35400">
    <property type="entry name" value="SLR1083 PROTEIN"/>
    <property type="match status" value="1"/>
</dbReference>
<keyword evidence="2" id="KW-0255">Endonuclease</keyword>
<protein>
    <submittedName>
        <fullName evidence="2">Uma2 family endonuclease</fullName>
    </submittedName>
</protein>
<keyword evidence="2" id="KW-0378">Hydrolase</keyword>
<sequence>MTASPRGWHMPPEFDHPLTIAEYERLPEDTEHRWELQEGSLVMSPSPRPRHALAAAELRGQLKPQLPAGLYGLPDIDINLELFPVNGPGQVRRPDLVVVDKAAYERADGEGTLLRASEVRLVVEVVSPGSVRMDNLTKRGEYADAGISHYWIIDVNEPVSLVECHLAGEFGYQDNGGVTGVFTTSVPFPVRIDLNALIRPT</sequence>
<evidence type="ECO:0000313" key="2">
    <source>
        <dbReference type="EMBL" id="MBB5894356.1"/>
    </source>
</evidence>
<dbReference type="CDD" id="cd06260">
    <property type="entry name" value="DUF820-like"/>
    <property type="match status" value="1"/>
</dbReference>
<name>A0A7W9KKR8_9PSEU</name>
<dbReference type="PANTHER" id="PTHR35400:SF3">
    <property type="entry name" value="SLL1072 PROTEIN"/>
    <property type="match status" value="1"/>
</dbReference>
<gene>
    <name evidence="2" type="ORF">BJ998_005552</name>
</gene>
<organism evidence="2 3">
    <name type="scientific">Kutzneria kofuensis</name>
    <dbReference type="NCBI Taxonomy" id="103725"/>
    <lineage>
        <taxon>Bacteria</taxon>
        <taxon>Bacillati</taxon>
        <taxon>Actinomycetota</taxon>
        <taxon>Actinomycetes</taxon>
        <taxon>Pseudonocardiales</taxon>
        <taxon>Pseudonocardiaceae</taxon>
        <taxon>Kutzneria</taxon>
    </lineage>
</organism>
<evidence type="ECO:0000259" key="1">
    <source>
        <dbReference type="Pfam" id="PF05685"/>
    </source>
</evidence>
<keyword evidence="2" id="KW-0540">Nuclease</keyword>
<dbReference type="EMBL" id="JACHIR010000001">
    <property type="protein sequence ID" value="MBB5894356.1"/>
    <property type="molecule type" value="Genomic_DNA"/>
</dbReference>
<dbReference type="RefSeq" id="WP_312890359.1">
    <property type="nucleotide sequence ID" value="NZ_BAAAWY010000029.1"/>
</dbReference>
<accession>A0A7W9KKR8</accession>
<dbReference type="GO" id="GO:0004519">
    <property type="term" value="F:endonuclease activity"/>
    <property type="evidence" value="ECO:0007669"/>
    <property type="project" value="UniProtKB-KW"/>
</dbReference>
<dbReference type="AlphaFoldDB" id="A0A7W9KKR8"/>
<comment type="caution">
    <text evidence="2">The sequence shown here is derived from an EMBL/GenBank/DDBJ whole genome shotgun (WGS) entry which is preliminary data.</text>
</comment>
<dbReference type="InterPro" id="IPR008538">
    <property type="entry name" value="Uma2"/>
</dbReference>
<evidence type="ECO:0000313" key="3">
    <source>
        <dbReference type="Proteomes" id="UP000585638"/>
    </source>
</evidence>
<dbReference type="InterPro" id="IPR012296">
    <property type="entry name" value="Nuclease_put_TT1808"/>
</dbReference>
<dbReference type="Gene3D" id="3.90.1570.10">
    <property type="entry name" value="tt1808, chain A"/>
    <property type="match status" value="1"/>
</dbReference>
<feature type="domain" description="Putative restriction endonuclease" evidence="1">
    <location>
        <begin position="21"/>
        <end position="158"/>
    </location>
</feature>
<proteinExistence type="predicted"/>
<dbReference type="Pfam" id="PF05685">
    <property type="entry name" value="Uma2"/>
    <property type="match status" value="1"/>
</dbReference>
<dbReference type="SUPFAM" id="SSF52980">
    <property type="entry name" value="Restriction endonuclease-like"/>
    <property type="match status" value="1"/>
</dbReference>
<reference evidence="2 3" key="1">
    <citation type="submission" date="2020-08" db="EMBL/GenBank/DDBJ databases">
        <title>Sequencing the genomes of 1000 actinobacteria strains.</title>
        <authorList>
            <person name="Klenk H.-P."/>
        </authorList>
    </citation>
    <scope>NUCLEOTIDE SEQUENCE [LARGE SCALE GENOMIC DNA]</scope>
    <source>
        <strain evidence="2 3">DSM 43851</strain>
    </source>
</reference>
<keyword evidence="3" id="KW-1185">Reference proteome</keyword>
<dbReference type="Proteomes" id="UP000585638">
    <property type="component" value="Unassembled WGS sequence"/>
</dbReference>